<accession>A0ACB7T766</accession>
<sequence>MDSKLAHLLEAKQALLTRWKGQMHNRRLRKISEVNSAIEEQCKTLCKQPWHELCESVEVQLRSGKTWGL</sequence>
<gene>
    <name evidence="1" type="ORF">HPB50_026067</name>
</gene>
<reference evidence="1" key="1">
    <citation type="submission" date="2020-05" db="EMBL/GenBank/DDBJ databases">
        <title>Large-scale comparative analyses of tick genomes elucidate their genetic diversity and vector capacities.</title>
        <authorList>
            <person name="Jia N."/>
            <person name="Wang J."/>
            <person name="Shi W."/>
            <person name="Du L."/>
            <person name="Sun Y."/>
            <person name="Zhan W."/>
            <person name="Jiang J."/>
            <person name="Wang Q."/>
            <person name="Zhang B."/>
            <person name="Ji P."/>
            <person name="Sakyi L.B."/>
            <person name="Cui X."/>
            <person name="Yuan T."/>
            <person name="Jiang B."/>
            <person name="Yang W."/>
            <person name="Lam T.T.-Y."/>
            <person name="Chang Q."/>
            <person name="Ding S."/>
            <person name="Wang X."/>
            <person name="Zhu J."/>
            <person name="Ruan X."/>
            <person name="Zhao L."/>
            <person name="Wei J."/>
            <person name="Que T."/>
            <person name="Du C."/>
            <person name="Cheng J."/>
            <person name="Dai P."/>
            <person name="Han X."/>
            <person name="Huang E."/>
            <person name="Gao Y."/>
            <person name="Liu J."/>
            <person name="Shao H."/>
            <person name="Ye R."/>
            <person name="Li L."/>
            <person name="Wei W."/>
            <person name="Wang X."/>
            <person name="Wang C."/>
            <person name="Yang T."/>
            <person name="Huo Q."/>
            <person name="Li W."/>
            <person name="Guo W."/>
            <person name="Chen H."/>
            <person name="Zhou L."/>
            <person name="Ni X."/>
            <person name="Tian J."/>
            <person name="Zhou Y."/>
            <person name="Sheng Y."/>
            <person name="Liu T."/>
            <person name="Pan Y."/>
            <person name="Xia L."/>
            <person name="Li J."/>
            <person name="Zhao F."/>
            <person name="Cao W."/>
        </authorList>
    </citation>
    <scope>NUCLEOTIDE SEQUENCE</scope>
    <source>
        <strain evidence="1">Hyas-2018</strain>
    </source>
</reference>
<evidence type="ECO:0000313" key="2">
    <source>
        <dbReference type="Proteomes" id="UP000821845"/>
    </source>
</evidence>
<proteinExistence type="predicted"/>
<keyword evidence="2" id="KW-1185">Reference proteome</keyword>
<organism evidence="1 2">
    <name type="scientific">Hyalomma asiaticum</name>
    <name type="common">Tick</name>
    <dbReference type="NCBI Taxonomy" id="266040"/>
    <lineage>
        <taxon>Eukaryota</taxon>
        <taxon>Metazoa</taxon>
        <taxon>Ecdysozoa</taxon>
        <taxon>Arthropoda</taxon>
        <taxon>Chelicerata</taxon>
        <taxon>Arachnida</taxon>
        <taxon>Acari</taxon>
        <taxon>Parasitiformes</taxon>
        <taxon>Ixodida</taxon>
        <taxon>Ixodoidea</taxon>
        <taxon>Ixodidae</taxon>
        <taxon>Hyalomminae</taxon>
        <taxon>Hyalomma</taxon>
    </lineage>
</organism>
<comment type="caution">
    <text evidence="1">The sequence shown here is derived from an EMBL/GenBank/DDBJ whole genome shotgun (WGS) entry which is preliminary data.</text>
</comment>
<protein>
    <submittedName>
        <fullName evidence="1">Uncharacterized protein</fullName>
    </submittedName>
</protein>
<dbReference type="EMBL" id="CM023491">
    <property type="protein sequence ID" value="KAH6941973.1"/>
    <property type="molecule type" value="Genomic_DNA"/>
</dbReference>
<dbReference type="Proteomes" id="UP000821845">
    <property type="component" value="Chromosome 11"/>
</dbReference>
<name>A0ACB7T766_HYAAI</name>
<evidence type="ECO:0000313" key="1">
    <source>
        <dbReference type="EMBL" id="KAH6941973.1"/>
    </source>
</evidence>